<dbReference type="Gene3D" id="3.15.20.10">
    <property type="entry name" value="Bactericidal permeability-increasing protein, domain 2"/>
    <property type="match status" value="1"/>
</dbReference>
<organism evidence="2 3">
    <name type="scientific">Chondromyces apiculatus DSM 436</name>
    <dbReference type="NCBI Taxonomy" id="1192034"/>
    <lineage>
        <taxon>Bacteria</taxon>
        <taxon>Pseudomonadati</taxon>
        <taxon>Myxococcota</taxon>
        <taxon>Polyangia</taxon>
        <taxon>Polyangiales</taxon>
        <taxon>Polyangiaceae</taxon>
        <taxon>Chondromyces</taxon>
    </lineage>
</organism>
<keyword evidence="1" id="KW-0732">Signal</keyword>
<protein>
    <submittedName>
        <fullName evidence="2">Uncharacterized protein</fullName>
    </submittedName>
</protein>
<evidence type="ECO:0000256" key="1">
    <source>
        <dbReference type="SAM" id="SignalP"/>
    </source>
</evidence>
<feature type="chain" id="PRO_5001496452" evidence="1">
    <location>
        <begin position="22"/>
        <end position="1396"/>
    </location>
</feature>
<dbReference type="EMBL" id="ASRX01000075">
    <property type="protein sequence ID" value="EYF01615.1"/>
    <property type="molecule type" value="Genomic_DNA"/>
</dbReference>
<evidence type="ECO:0000313" key="3">
    <source>
        <dbReference type="Proteomes" id="UP000019678"/>
    </source>
</evidence>
<reference evidence="2 3" key="1">
    <citation type="submission" date="2013-05" db="EMBL/GenBank/DDBJ databases">
        <title>Genome assembly of Chondromyces apiculatus DSM 436.</title>
        <authorList>
            <person name="Sharma G."/>
            <person name="Khatri I."/>
            <person name="Kaur C."/>
            <person name="Mayilraj S."/>
            <person name="Subramanian S."/>
        </authorList>
    </citation>
    <scope>NUCLEOTIDE SEQUENCE [LARGE SCALE GENOMIC DNA]</scope>
    <source>
        <strain evidence="2 3">DSM 436</strain>
    </source>
</reference>
<accession>A0A017SYE3</accession>
<feature type="signal peptide" evidence="1">
    <location>
        <begin position="1"/>
        <end position="21"/>
    </location>
</feature>
<dbReference type="PROSITE" id="PS51257">
    <property type="entry name" value="PROKAR_LIPOPROTEIN"/>
    <property type="match status" value="1"/>
</dbReference>
<keyword evidence="3" id="KW-1185">Reference proteome</keyword>
<evidence type="ECO:0000313" key="2">
    <source>
        <dbReference type="EMBL" id="EYF01615.1"/>
    </source>
</evidence>
<dbReference type="STRING" id="1192034.CAP_7934"/>
<proteinExistence type="predicted"/>
<gene>
    <name evidence="2" type="ORF">CAP_7934</name>
</gene>
<sequence>MRRIFRHLAAPIAMLVAGCTAGGSGCGGCDGVTPLPEGFKPEARIENAGSARLTAQGLDFLEQNLGSLAGSVLGDTVSGGVVTFEVPTSSGDIALGTSYTVCPDGPDATTNPPRCVAEINIGAAQLQITPTAPHNIVVSGPLPIRLQNLPVEIDYGFLGTDTARVVLNGNGACPNNEQTYANIDLDVNVSIEIDSDPTHSRRGYSKVRILQLSVDEDQLADRLKLNCGDSPSGSILNAFKGIVIGFLLDGLIDTLTGTVNEQFCQQANPEVSPSCPVGTTDTGGTCMYPDGSCASIVLGADGNINLGQLLASISPGTKGGLDFLFAAGGQSDRGDGRGWGDLNPIQGGATLGLYGGAEPMPQSNCVKLSELPLPAGIPIPDELLANEIPNWPAEIAGPHVGIALSERFTNYAMSGVYNSGLLCLAITSDAIPLISSGTLSLLIPGVDSLALQKEKQSVAIVVRPGTPPRLTFGNGTSLETDPLVRLQLDQASFDFYLWSTDRYIRFMTATYDLDVPVNLEVTPEGLVPVLEDIGVNNGKVTNSALLNADPNAIAQGLAELISGQVGQALGGGIDPIDINGSLASLGLTLTIPPTVDGQGSAGLRKLTKGSDNYLGIFASFGLATPAALTVSDTHAVVKSKEVEAEGLRLPTISRDNAPKVRLVMGSDLDDGSRAMEYQVRVDNGVWRPFTRERIIDVQDSWLRLQGRHVISVRSRIAGEPLTLDPTPAEVEVLVDQEAPVIQVGEVDEAGRAKLVIQDHVSGAERAEVRFRLDGGEWSSWQRASEVGAIEVGEADDVEVEARDEEGNLGTSQQALIRGRVGSGGDAGCGCEVAGGTTRTGGAAGWLAGLVLAAFGARLRRRRGAGKGGVGKGEAEGAERSVVGQGPVVTAAREVPRGRRTLGRQATHGVLGALMVVATAGAQAGCNCGDVETPNEAQCGEGCTTLEPGLIGAYTSVAVDGSTVWVAGYAEGNRYLDMSWGDLAIGRLDGDAVSWSVVDGVPAEPAVDPTRYNTKGFRGGQTEKGEDVGLWTSIAIGPDGQPAVAYYDRTNRRLKFAQLTAGSWAVSVVQEVVRGDIGRYAKLVFLNGTPVIGYLAIEPAADGSVVSSVRLARGASAVPRDGQWTFEDVASDPATPCRAFMCEIGSACVAATGRCVKPTDECGECGSDEACADDGTGQVSCQAVFGDDKLDTYPDAIGDYVAIAPDTLGGLGVAYYDRIHGNAVVASKESGSWESVIADGQAADGTDTGDVGMGLSLFIDESQAWHLTYADGLSEGVRYVQVRDGMVGQVEVFDDGLQIEGAAFEDGQHIVGDDSNLFVTSGGEVHVSYQDATSGTLRYAVGTPSGGAHTWLVRELPQQSFAGAFSKIVQVDGQVRVANWWRVGGMEPKGDVAFISP</sequence>
<dbReference type="Proteomes" id="UP000019678">
    <property type="component" value="Unassembled WGS sequence"/>
</dbReference>
<comment type="caution">
    <text evidence="2">The sequence shown here is derived from an EMBL/GenBank/DDBJ whole genome shotgun (WGS) entry which is preliminary data.</text>
</comment>
<name>A0A017SYE3_9BACT</name>